<reference evidence="2 3" key="1">
    <citation type="submission" date="2024-06" db="EMBL/GenBank/DDBJ databases">
        <title>Genomic Encyclopedia of Type Strains, Phase IV (KMG-IV): sequencing the most valuable type-strain genomes for metagenomic binning, comparative biology and taxonomic classification.</title>
        <authorList>
            <person name="Goeker M."/>
        </authorList>
    </citation>
    <scope>NUCLEOTIDE SEQUENCE [LARGE SCALE GENOMIC DNA]</scope>
    <source>
        <strain evidence="2 3">DSM 17809</strain>
    </source>
</reference>
<sequence length="104" mass="10696">MGRLLGARPCYAFAHRALGAVLLLGAAAGDSSSARMVVGATVVTPCKIAPDARDEAGASAVVTCADAKQPQPRIVREVRPSPLVENEAAARSGKTLPVRTSIIF</sequence>
<feature type="chain" id="PRO_5046121598" evidence="1">
    <location>
        <begin position="20"/>
        <end position="104"/>
    </location>
</feature>
<protein>
    <submittedName>
        <fullName evidence="2">Uncharacterized protein</fullName>
    </submittedName>
</protein>
<evidence type="ECO:0000256" key="1">
    <source>
        <dbReference type="SAM" id="SignalP"/>
    </source>
</evidence>
<feature type="signal peptide" evidence="1">
    <location>
        <begin position="1"/>
        <end position="19"/>
    </location>
</feature>
<gene>
    <name evidence="2" type="ORF">ABID41_001340</name>
</gene>
<organism evidence="2 3">
    <name type="scientific">Phenylobacterium koreense</name>
    <dbReference type="NCBI Taxonomy" id="266125"/>
    <lineage>
        <taxon>Bacteria</taxon>
        <taxon>Pseudomonadati</taxon>
        <taxon>Pseudomonadota</taxon>
        <taxon>Alphaproteobacteria</taxon>
        <taxon>Caulobacterales</taxon>
        <taxon>Caulobacteraceae</taxon>
        <taxon>Phenylobacterium</taxon>
    </lineage>
</organism>
<dbReference type="Proteomes" id="UP001549110">
    <property type="component" value="Unassembled WGS sequence"/>
</dbReference>
<keyword evidence="1" id="KW-0732">Signal</keyword>
<dbReference type="EMBL" id="JBEPLU010000001">
    <property type="protein sequence ID" value="MET3526245.1"/>
    <property type="molecule type" value="Genomic_DNA"/>
</dbReference>
<comment type="caution">
    <text evidence="2">The sequence shown here is derived from an EMBL/GenBank/DDBJ whole genome shotgun (WGS) entry which is preliminary data.</text>
</comment>
<evidence type="ECO:0000313" key="2">
    <source>
        <dbReference type="EMBL" id="MET3526245.1"/>
    </source>
</evidence>
<name>A0ABV2EGS0_9CAUL</name>
<proteinExistence type="predicted"/>
<dbReference type="RefSeq" id="WP_331930110.1">
    <property type="nucleotide sequence ID" value="NZ_JBEPLU010000001.1"/>
</dbReference>
<keyword evidence="3" id="KW-1185">Reference proteome</keyword>
<accession>A0ABV2EGS0</accession>
<evidence type="ECO:0000313" key="3">
    <source>
        <dbReference type="Proteomes" id="UP001549110"/>
    </source>
</evidence>